<dbReference type="RefSeq" id="WP_168567354.1">
    <property type="nucleotide sequence ID" value="NZ_CP051167.1"/>
</dbReference>
<evidence type="ECO:0000256" key="9">
    <source>
        <dbReference type="ARBA" id="ARBA00023136"/>
    </source>
</evidence>
<feature type="transmembrane region" description="Helical" evidence="11">
    <location>
        <begin position="193"/>
        <end position="216"/>
    </location>
</feature>
<evidence type="ECO:0000256" key="8">
    <source>
        <dbReference type="ARBA" id="ARBA00023065"/>
    </source>
</evidence>
<dbReference type="Gene3D" id="1.20.120.220">
    <property type="entry name" value="ATP synthase, F0 complex, subunit A"/>
    <property type="match status" value="1"/>
</dbReference>
<dbReference type="PROSITE" id="PS00449">
    <property type="entry name" value="ATPASE_A"/>
    <property type="match status" value="1"/>
</dbReference>
<feature type="transmembrane region" description="Helical" evidence="11">
    <location>
        <begin position="165"/>
        <end position="187"/>
    </location>
</feature>
<comment type="subcellular location">
    <subcellularLocation>
        <location evidence="12">Cell membrane</location>
        <topology evidence="12">Multi-pass membrane protein</topology>
    </subcellularLocation>
    <subcellularLocation>
        <location evidence="11">Cellular thylakoid membrane</location>
        <topology evidence="11">Multi-pass membrane protein</topology>
    </subcellularLocation>
    <subcellularLocation>
        <location evidence="1">Membrane</location>
        <topology evidence="1">Multi-pass membrane protein</topology>
    </subcellularLocation>
</comment>
<dbReference type="GO" id="GO:0046933">
    <property type="term" value="F:proton-transporting ATP synthase activity, rotational mechanism"/>
    <property type="evidence" value="ECO:0007669"/>
    <property type="project" value="UniProtKB-UniRule"/>
</dbReference>
<reference evidence="13 14" key="1">
    <citation type="submission" date="2020-04" db="EMBL/GenBank/DDBJ databases">
        <authorList>
            <person name="Basu S."/>
            <person name="Maruthanayagam V."/>
            <person name="Chakraborty S."/>
            <person name="Pramanik A."/>
            <person name="Mukherjee J."/>
            <person name="Brink B."/>
        </authorList>
    </citation>
    <scope>NUCLEOTIDE SEQUENCE [LARGE SCALE GENOMIC DNA]</scope>
    <source>
        <strain evidence="13 14">AP17</strain>
    </source>
</reference>
<keyword evidence="5 11" id="KW-0812">Transmembrane</keyword>
<name>A0A6H1TSL0_9CYAN</name>
<evidence type="ECO:0000256" key="2">
    <source>
        <dbReference type="ARBA" id="ARBA00006810"/>
    </source>
</evidence>
<comment type="similarity">
    <text evidence="2 11 12">Belongs to the ATPase A chain family.</text>
</comment>
<dbReference type="NCBIfam" id="TIGR01131">
    <property type="entry name" value="ATP_synt_6_or_A"/>
    <property type="match status" value="1"/>
</dbReference>
<evidence type="ECO:0000256" key="5">
    <source>
        <dbReference type="ARBA" id="ARBA00022692"/>
    </source>
</evidence>
<evidence type="ECO:0000313" key="14">
    <source>
        <dbReference type="Proteomes" id="UP000500857"/>
    </source>
</evidence>
<dbReference type="InterPro" id="IPR035908">
    <property type="entry name" value="F0_ATP_A_sf"/>
</dbReference>
<evidence type="ECO:0000256" key="11">
    <source>
        <dbReference type="HAMAP-Rule" id="MF_01393"/>
    </source>
</evidence>
<evidence type="ECO:0000256" key="1">
    <source>
        <dbReference type="ARBA" id="ARBA00004141"/>
    </source>
</evidence>
<sequence length="226" mass="24882">MKLTPDQISYWHWGSIDINATLVFTWLVMATIAVVASSISRKLSSSTDLSDGQNLLEAIVEMVSQQIREVAQQPAEPFLPFVGTLFLFIAVSNVLAIVPGYYPPTASLYTTSALATCVFFAVPIYGIWQQGIGGYFKHYLEPTPLMLPFNIISDFSRTLALAVRLFGNMLSGQLIVGLLISLTPLFFPIVMQAFGLLTGLIQAYIFAILAIVYIASGMEISDREER</sequence>
<keyword evidence="7 11" id="KW-1133">Transmembrane helix</keyword>
<keyword evidence="11" id="KW-0793">Thylakoid</keyword>
<feature type="transmembrane region" description="Helical" evidence="11">
    <location>
        <begin position="108"/>
        <end position="128"/>
    </location>
</feature>
<gene>
    <name evidence="11" type="primary">atpB</name>
    <name evidence="11" type="synonym">atpI</name>
    <name evidence="13" type="ORF">HCG48_00170</name>
</gene>
<feature type="transmembrane region" description="Helical" evidence="11">
    <location>
        <begin position="20"/>
        <end position="39"/>
    </location>
</feature>
<keyword evidence="14" id="KW-1185">Reference proteome</keyword>
<evidence type="ECO:0000256" key="6">
    <source>
        <dbReference type="ARBA" id="ARBA00022781"/>
    </source>
</evidence>
<proteinExistence type="inferred from homology"/>
<dbReference type="Pfam" id="PF00119">
    <property type="entry name" value="ATP-synt_A"/>
    <property type="match status" value="1"/>
</dbReference>
<dbReference type="HAMAP" id="MF_01393">
    <property type="entry name" value="ATP_synth_a_bact"/>
    <property type="match status" value="1"/>
</dbReference>
<dbReference type="InterPro" id="IPR000568">
    <property type="entry name" value="ATP_synth_F0_asu"/>
</dbReference>
<dbReference type="PANTHER" id="PTHR42823:SF3">
    <property type="entry name" value="ATP SYNTHASE SUBUNIT A, CHLOROPLASTIC"/>
    <property type="match status" value="1"/>
</dbReference>
<evidence type="ECO:0000256" key="10">
    <source>
        <dbReference type="ARBA" id="ARBA00023310"/>
    </source>
</evidence>
<dbReference type="NCBIfam" id="TIGR03306">
    <property type="entry name" value="altF1_A"/>
    <property type="match status" value="1"/>
</dbReference>
<keyword evidence="8 11" id="KW-0406">Ion transport</keyword>
<dbReference type="CDD" id="cd00310">
    <property type="entry name" value="ATP-synt_Fo_a_6"/>
    <property type="match status" value="1"/>
</dbReference>
<dbReference type="Proteomes" id="UP000500857">
    <property type="component" value="Chromosome"/>
</dbReference>
<keyword evidence="9 11" id="KW-0472">Membrane</keyword>
<dbReference type="GO" id="GO:0031676">
    <property type="term" value="C:plasma membrane-derived thylakoid membrane"/>
    <property type="evidence" value="ECO:0007669"/>
    <property type="project" value="UniProtKB-SubCell"/>
</dbReference>
<keyword evidence="4 11" id="KW-0138">CF(0)</keyword>
<keyword evidence="10 11" id="KW-0066">ATP synthesis</keyword>
<feature type="transmembrane region" description="Helical" evidence="11">
    <location>
        <begin position="78"/>
        <end position="102"/>
    </location>
</feature>
<dbReference type="InterPro" id="IPR017692">
    <property type="entry name" value="Alt_ATP_synth_F0_Asu"/>
</dbReference>
<dbReference type="SUPFAM" id="SSF81336">
    <property type="entry name" value="F1F0 ATP synthase subunit A"/>
    <property type="match status" value="1"/>
</dbReference>
<comment type="function">
    <text evidence="11 12">Key component of the proton channel; it plays a direct role in the translocation of protons across the membrane.</text>
</comment>
<dbReference type="InterPro" id="IPR023011">
    <property type="entry name" value="ATP_synth_F0_asu_AS"/>
</dbReference>
<dbReference type="GO" id="GO:0042777">
    <property type="term" value="P:proton motive force-driven plasma membrane ATP synthesis"/>
    <property type="evidence" value="ECO:0007669"/>
    <property type="project" value="TreeGrafter"/>
</dbReference>
<protein>
    <recommendedName>
        <fullName evidence="11 12">ATP synthase subunit a</fullName>
    </recommendedName>
    <alternativeName>
        <fullName evidence="11">ATP synthase F0 sector subunit a</fullName>
    </alternativeName>
    <alternativeName>
        <fullName evidence="11">F-ATPase subunit 6</fullName>
    </alternativeName>
</protein>
<dbReference type="PANTHER" id="PTHR42823">
    <property type="entry name" value="ATP SYNTHASE SUBUNIT A, CHLOROPLASTIC"/>
    <property type="match status" value="1"/>
</dbReference>
<evidence type="ECO:0000256" key="4">
    <source>
        <dbReference type="ARBA" id="ARBA00022547"/>
    </source>
</evidence>
<dbReference type="PRINTS" id="PR00123">
    <property type="entry name" value="ATPASEA"/>
</dbReference>
<dbReference type="GO" id="GO:0045259">
    <property type="term" value="C:proton-transporting ATP synthase complex"/>
    <property type="evidence" value="ECO:0007669"/>
    <property type="project" value="UniProtKB-KW"/>
</dbReference>
<dbReference type="NCBIfam" id="NF004481">
    <property type="entry name" value="PRK05815.2-3"/>
    <property type="match status" value="1"/>
</dbReference>
<evidence type="ECO:0000313" key="13">
    <source>
        <dbReference type="EMBL" id="QIZ69196.1"/>
    </source>
</evidence>
<dbReference type="EMBL" id="CP051167">
    <property type="protein sequence ID" value="QIZ69196.1"/>
    <property type="molecule type" value="Genomic_DNA"/>
</dbReference>
<keyword evidence="3 11" id="KW-0813">Transport</keyword>
<organism evidence="13 14">
    <name type="scientific">Oxynema aestuarii AP17</name>
    <dbReference type="NCBI Taxonomy" id="2064643"/>
    <lineage>
        <taxon>Bacteria</taxon>
        <taxon>Bacillati</taxon>
        <taxon>Cyanobacteriota</taxon>
        <taxon>Cyanophyceae</taxon>
        <taxon>Oscillatoriophycideae</taxon>
        <taxon>Oscillatoriales</taxon>
        <taxon>Oscillatoriaceae</taxon>
        <taxon>Oxynema</taxon>
        <taxon>Oxynema aestuarii</taxon>
    </lineage>
</organism>
<dbReference type="InterPro" id="IPR045082">
    <property type="entry name" value="ATP_syn_F0_a_bact/chloroplast"/>
</dbReference>
<evidence type="ECO:0000256" key="12">
    <source>
        <dbReference type="RuleBase" id="RU000483"/>
    </source>
</evidence>
<dbReference type="AlphaFoldDB" id="A0A6H1TSL0"/>
<accession>A0A6H1TSL0</accession>
<dbReference type="KEGG" id="oxy:HCG48_00170"/>
<evidence type="ECO:0000256" key="7">
    <source>
        <dbReference type="ARBA" id="ARBA00022989"/>
    </source>
</evidence>
<evidence type="ECO:0000256" key="3">
    <source>
        <dbReference type="ARBA" id="ARBA00022448"/>
    </source>
</evidence>
<keyword evidence="6 11" id="KW-0375">Hydrogen ion transport</keyword>